<proteinExistence type="predicted"/>
<protein>
    <recommendedName>
        <fullName evidence="4">F-box domain-containing protein</fullName>
    </recommendedName>
</protein>
<evidence type="ECO:0000256" key="1">
    <source>
        <dbReference type="SAM" id="MobiDB-lite"/>
    </source>
</evidence>
<evidence type="ECO:0000313" key="2">
    <source>
        <dbReference type="EMBL" id="PKA48532.1"/>
    </source>
</evidence>
<organism evidence="2 3">
    <name type="scientific">Apostasia shenzhenica</name>
    <dbReference type="NCBI Taxonomy" id="1088818"/>
    <lineage>
        <taxon>Eukaryota</taxon>
        <taxon>Viridiplantae</taxon>
        <taxon>Streptophyta</taxon>
        <taxon>Embryophyta</taxon>
        <taxon>Tracheophyta</taxon>
        <taxon>Spermatophyta</taxon>
        <taxon>Magnoliopsida</taxon>
        <taxon>Liliopsida</taxon>
        <taxon>Asparagales</taxon>
        <taxon>Orchidaceae</taxon>
        <taxon>Apostasioideae</taxon>
        <taxon>Apostasia</taxon>
    </lineage>
</organism>
<accession>A0A2H9ZZ32</accession>
<keyword evidence="3" id="KW-1185">Reference proteome</keyword>
<sequence>MEEEEAAKRIEENRASRWQHETNLDILSLVPGFLPRLDFINIITVCCGWRDTPISAATSPPSPKLTFGASSMTSRSRADTGFVKNRAKWSRARQKRV</sequence>
<evidence type="ECO:0000313" key="3">
    <source>
        <dbReference type="Proteomes" id="UP000236161"/>
    </source>
</evidence>
<evidence type="ECO:0008006" key="4">
    <source>
        <dbReference type="Google" id="ProtNLM"/>
    </source>
</evidence>
<dbReference type="Proteomes" id="UP000236161">
    <property type="component" value="Unassembled WGS sequence"/>
</dbReference>
<dbReference type="AlphaFoldDB" id="A0A2H9ZZ32"/>
<name>A0A2H9ZZ32_9ASPA</name>
<gene>
    <name evidence="2" type="ORF">AXF42_Ash017431</name>
</gene>
<dbReference type="EMBL" id="KZ452313">
    <property type="protein sequence ID" value="PKA48532.1"/>
    <property type="molecule type" value="Genomic_DNA"/>
</dbReference>
<feature type="region of interest" description="Disordered" evidence="1">
    <location>
        <begin position="56"/>
        <end position="80"/>
    </location>
</feature>
<reference evidence="2 3" key="1">
    <citation type="journal article" date="2017" name="Nature">
        <title>The Apostasia genome and the evolution of orchids.</title>
        <authorList>
            <person name="Zhang G.Q."/>
            <person name="Liu K.W."/>
            <person name="Li Z."/>
            <person name="Lohaus R."/>
            <person name="Hsiao Y.Y."/>
            <person name="Niu S.C."/>
            <person name="Wang J.Y."/>
            <person name="Lin Y.C."/>
            <person name="Xu Q."/>
            <person name="Chen L.J."/>
            <person name="Yoshida K."/>
            <person name="Fujiwara S."/>
            <person name="Wang Z.W."/>
            <person name="Zhang Y.Q."/>
            <person name="Mitsuda N."/>
            <person name="Wang M."/>
            <person name="Liu G.H."/>
            <person name="Pecoraro L."/>
            <person name="Huang H.X."/>
            <person name="Xiao X.J."/>
            <person name="Lin M."/>
            <person name="Wu X.Y."/>
            <person name="Wu W.L."/>
            <person name="Chen Y.Y."/>
            <person name="Chang S.B."/>
            <person name="Sakamoto S."/>
            <person name="Ohme-Takagi M."/>
            <person name="Yagi M."/>
            <person name="Zeng S.J."/>
            <person name="Shen C.Y."/>
            <person name="Yeh C.M."/>
            <person name="Luo Y.B."/>
            <person name="Tsai W.C."/>
            <person name="Van de Peer Y."/>
            <person name="Liu Z.J."/>
        </authorList>
    </citation>
    <scope>NUCLEOTIDE SEQUENCE [LARGE SCALE GENOMIC DNA]</scope>
    <source>
        <strain evidence="3">cv. Shenzhen</strain>
        <tissue evidence="2">Stem</tissue>
    </source>
</reference>